<dbReference type="AlphaFoldDB" id="C9JB11"/>
<dbReference type="OrthoDB" id="8889733at2759"/>
<dbReference type="InterPro" id="IPR000182">
    <property type="entry name" value="GNAT_dom"/>
</dbReference>
<dbReference type="UCSC" id="uc064gki.1">
    <property type="organism name" value="human"/>
</dbReference>
<protein>
    <submittedName>
        <fullName evidence="5">N-acetyltransferase 16 (putative)</fullName>
    </submittedName>
</protein>
<dbReference type="GeneTree" id="ENSGT00390000016398"/>
<dbReference type="FunFam" id="3.40.630.30:FF:000039">
    <property type="entry name" value="Probable N-acetyltransferase 16"/>
    <property type="match status" value="1"/>
</dbReference>
<feature type="region of interest" description="Disordered" evidence="3">
    <location>
        <begin position="1"/>
        <end position="53"/>
    </location>
</feature>
<proteinExistence type="evidence at protein level"/>
<evidence type="ECO:0000256" key="1">
    <source>
        <dbReference type="ARBA" id="ARBA00022679"/>
    </source>
</evidence>
<dbReference type="OMA" id="WHYLNID"/>
<evidence type="ECO:0000259" key="4">
    <source>
        <dbReference type="PROSITE" id="PS51186"/>
    </source>
</evidence>
<dbReference type="Ensembl" id="ENST00000444446.1">
    <property type="protein sequence ID" value="ENSP00000391769.1"/>
    <property type="gene ID" value="ENSG00000167011.9"/>
</dbReference>
<dbReference type="SMR" id="C9JB11"/>
<dbReference type="ExpressionAtlas" id="C9JB11">
    <property type="expression patterns" value="baseline and differential"/>
</dbReference>
<keyword evidence="2" id="KW-0012">Acyltransferase</keyword>
<reference evidence="5" key="4">
    <citation type="submission" date="2025-08" db="UniProtKB">
        <authorList>
            <consortium name="Ensembl"/>
        </authorList>
    </citation>
    <scope>IDENTIFICATION</scope>
</reference>
<feature type="non-terminal residue" evidence="5">
    <location>
        <position position="156"/>
    </location>
</feature>
<keyword evidence="1" id="KW-0808">Transferase</keyword>
<dbReference type="GO" id="GO:0016747">
    <property type="term" value="F:acyltransferase activity, transferring groups other than amino-acyl groups"/>
    <property type="evidence" value="ECO:0007669"/>
    <property type="project" value="InterPro"/>
</dbReference>
<evidence type="ECO:0000256" key="2">
    <source>
        <dbReference type="ARBA" id="ARBA00023315"/>
    </source>
</evidence>
<dbReference type="Gene3D" id="3.40.630.30">
    <property type="match status" value="1"/>
</dbReference>
<dbReference type="HGNC" id="HGNC:22030">
    <property type="gene designation" value="NAT16"/>
</dbReference>
<dbReference type="InterPro" id="IPR016181">
    <property type="entry name" value="Acyl_CoA_acyltransferase"/>
</dbReference>
<dbReference type="OpenTargets" id="ENSG00000167011"/>
<keyword evidence="6" id="KW-1185">Reference proteome</keyword>
<dbReference type="Proteomes" id="UP000005640">
    <property type="component" value="Chromosome 7"/>
</dbReference>
<dbReference type="Pfam" id="PF00583">
    <property type="entry name" value="Acetyltransf_1"/>
    <property type="match status" value="1"/>
</dbReference>
<dbReference type="EMBL" id="AC004876">
    <property type="status" value="NOT_ANNOTATED_CDS"/>
    <property type="molecule type" value="Genomic_DNA"/>
</dbReference>
<reference evidence="5 6" key="3">
    <citation type="journal article" date="2004" name="Nature">
        <title>Finishing the euchromatic sequence of the human genome.</title>
        <authorList>
            <consortium name="International Human Genome Sequencing Consortium"/>
        </authorList>
    </citation>
    <scope>NUCLEOTIDE SEQUENCE [LARGE SCALE GENOMIC DNA]</scope>
</reference>
<dbReference type="Antibodypedia" id="16722">
    <property type="antibodies" value="16 antibodies from 12 providers"/>
</dbReference>
<gene>
    <name evidence="5" type="primary">NAT16</name>
</gene>
<reference evidence="5 6" key="1">
    <citation type="journal article" date="2001" name="Nature">
        <title>Initial sequencing and analysis of the human genome.</title>
        <authorList>
            <consortium name="International Human Genome Sequencing Consortium"/>
            <person name="Lander E.S."/>
            <person name="Linton L.M."/>
            <person name="Birren B."/>
            <person name="Nusbaum C."/>
            <person name="Zody M.C."/>
            <person name="Baldwin J."/>
            <person name="Devon K."/>
            <person name="Dewar K."/>
            <person name="Doyle M."/>
            <person name="FitzHugh W."/>
            <person name="Funke R."/>
            <person name="Gage D."/>
            <person name="Harris K."/>
            <person name="Heaford A."/>
            <person name="Howland J."/>
            <person name="Kann L."/>
            <person name="Lehoczky J."/>
            <person name="LeVine R."/>
            <person name="McEwan P."/>
            <person name="McKernan K."/>
            <person name="Meldrim J."/>
            <person name="Mesirov J.P."/>
            <person name="Miranda C."/>
            <person name="Morris W."/>
            <person name="Naylor J."/>
            <person name="Raymond C."/>
            <person name="Rosetti M."/>
            <person name="Santos R."/>
            <person name="Sheridan A."/>
            <person name="Sougnez C."/>
            <person name="Stange-Thomann N."/>
            <person name="Stojanovic N."/>
            <person name="Subramanian A."/>
            <person name="Wyman D."/>
            <person name="Rogers J."/>
            <person name="Sulston J."/>
            <person name="Ainscough R."/>
            <person name="Beck S."/>
            <person name="Bentley D."/>
            <person name="Burton J."/>
            <person name="Clee C."/>
            <person name="Carter N."/>
            <person name="Coulson A."/>
            <person name="Deadman R."/>
            <person name="Deloukas P."/>
            <person name="Dunham A."/>
            <person name="Dunham I."/>
            <person name="Durbin R."/>
            <person name="French L."/>
            <person name="Grafham D."/>
            <person name="Gregory S."/>
            <person name="Hubbard T."/>
            <person name="Humphray S."/>
            <person name="Hunt A."/>
            <person name="Jones M."/>
            <person name="Lloyd C."/>
            <person name="McMurray A."/>
            <person name="Matthews L."/>
            <person name="Mercer S."/>
            <person name="Milne S."/>
            <person name="Mullikin J.C."/>
            <person name="Mungall A."/>
            <person name="Plumb R."/>
            <person name="Ross M."/>
            <person name="Shownkeen R."/>
            <person name="Sims S."/>
            <person name="Waterston R.H."/>
            <person name="Wilson R.K."/>
            <person name="Hillier L.W."/>
            <person name="McPherson J.D."/>
            <person name="Marra M.A."/>
            <person name="Mardis E.R."/>
            <person name="Fulton L.A."/>
            <person name="Chinwalla A.T."/>
            <person name="Pepin K.H."/>
            <person name="Gish W.R."/>
            <person name="Chissoe S.L."/>
            <person name="Wendl M.C."/>
            <person name="Delehaunty K.D."/>
            <person name="Miner T.L."/>
            <person name="Delehaunty A."/>
            <person name="Kramer J.B."/>
            <person name="Cook L.L."/>
            <person name="Fulton R.S."/>
            <person name="Johnson D.L."/>
            <person name="Minx P.J."/>
            <person name="Clifton S.W."/>
            <person name="Hawkins T."/>
            <person name="Branscomb E."/>
            <person name="Predki P."/>
            <person name="Richardson P."/>
            <person name="Wenning S."/>
            <person name="Slezak T."/>
            <person name="Doggett N."/>
            <person name="Cheng J.F."/>
            <person name="Olsen A."/>
            <person name="Lucas S."/>
            <person name="Elkin C."/>
            <person name="Uberbacher E."/>
            <person name="Frazier M."/>
            <person name="Gibbs R.A."/>
            <person name="Muzny D.M."/>
            <person name="Scherer S.E."/>
            <person name="Bouck J.B."/>
            <person name="Sodergren E.J."/>
            <person name="Worley K.C."/>
            <person name="Rives C.M."/>
            <person name="Gorrell J.H."/>
            <person name="Metzker M.L."/>
            <person name="Naylor S.L."/>
            <person name="Kucherlapati R.S."/>
            <person name="Nelson D.L."/>
            <person name="Weinstock G.M."/>
            <person name="Sakaki Y."/>
            <person name="Fujiyama A."/>
            <person name="Hattori M."/>
            <person name="Yada T."/>
            <person name="Toyoda A."/>
            <person name="Itoh T."/>
            <person name="Kawagoe C."/>
            <person name="Watanabe H."/>
            <person name="Totoki Y."/>
            <person name="Taylor T."/>
            <person name="Weissenbach J."/>
            <person name="Heilig R."/>
            <person name="Saurin W."/>
            <person name="Artiguenave F."/>
            <person name="Brottier P."/>
            <person name="Bruls T."/>
            <person name="Pelletier E."/>
            <person name="Robert C."/>
            <person name="Wincker P."/>
            <person name="Smith D.R."/>
            <person name="Doucette-Stamm L."/>
            <person name="Rubenfield M."/>
            <person name="Weinstock K."/>
            <person name="Lee H.M."/>
            <person name="Dubois J."/>
            <person name="Rosenthal A."/>
            <person name="Platzer M."/>
            <person name="Nyakatura G."/>
            <person name="Taudien S."/>
            <person name="Rump A."/>
            <person name="Yang H."/>
            <person name="Yu J."/>
            <person name="Wang J."/>
            <person name="Huang G."/>
            <person name="Gu J."/>
            <person name="Hood L."/>
            <person name="Rowen L."/>
            <person name="Madan A."/>
            <person name="Qin S."/>
            <person name="Davis R.W."/>
            <person name="Federspiel N.A."/>
            <person name="Abola A.P."/>
            <person name="Proctor M.J."/>
            <person name="Myers R.M."/>
            <person name="Schmutz J."/>
            <person name="Dickson M."/>
            <person name="Grimwood J."/>
            <person name="Cox D.R."/>
            <person name="Olson M.V."/>
            <person name="Kaul R."/>
            <person name="Raymond C."/>
            <person name="Shimizu N."/>
            <person name="Kawasaki K."/>
            <person name="Minoshima S."/>
            <person name="Evans G.A."/>
            <person name="Athanasiou M."/>
            <person name="Schultz R."/>
            <person name="Roe B.A."/>
            <person name="Chen F."/>
            <person name="Pan H."/>
            <person name="Ramser J."/>
            <person name="Lehrach H."/>
            <person name="Reinhardt R."/>
            <person name="McCombie W.R."/>
            <person name="de la Bastide M."/>
            <person name="Dedhia N."/>
            <person name="Blocker H."/>
            <person name="Hornischer K."/>
            <person name="Nordsiek G."/>
            <person name="Agarwala R."/>
            <person name="Aravind L."/>
            <person name="Bailey J.A."/>
            <person name="Bateman A."/>
            <person name="Batzoglou S."/>
            <person name="Birney E."/>
            <person name="Bork P."/>
            <person name="Brown D.G."/>
            <person name="Burge C.B."/>
            <person name="Cerutti L."/>
            <person name="Chen H.C."/>
            <person name="Church D."/>
            <person name="Clamp M."/>
            <person name="Copley R.R."/>
            <person name="Doerks T."/>
            <person name="Eddy S.R."/>
            <person name="Eichler E.E."/>
            <person name="Furey T.S."/>
            <person name="Galagan J."/>
            <person name="Gilbert J.G."/>
            <person name="Harmon C."/>
            <person name="Hayashizaki Y."/>
            <person name="Haussler D."/>
            <person name="Hermjakob H."/>
            <person name="Hokamp K."/>
            <person name="Jang W."/>
            <person name="Johnson L.S."/>
            <person name="Jones T.A."/>
            <person name="Kasif S."/>
            <person name="Kaspryzk A."/>
            <person name="Kennedy S."/>
            <person name="Kent W.J."/>
            <person name="Kitts P."/>
            <person name="Koonin E.V."/>
            <person name="Korf I."/>
            <person name="Kulp D."/>
            <person name="Lancet D."/>
            <person name="Lowe T.M."/>
            <person name="McLysaght A."/>
            <person name="Mikkelsen T."/>
            <person name="Moran J.V."/>
            <person name="Mulder N."/>
            <person name="Pollara V.J."/>
            <person name="Ponting C.P."/>
            <person name="Schuler G."/>
            <person name="Schultz J."/>
            <person name="Slater G."/>
            <person name="Smit A.F."/>
            <person name="Stupka E."/>
            <person name="Szustakowski J."/>
            <person name="Thierry-Mieg D."/>
            <person name="Thierry-Mieg J."/>
            <person name="Wagner L."/>
            <person name="Wallis J."/>
            <person name="Wheeler R."/>
            <person name="Williams A."/>
            <person name="Wolf Y.I."/>
            <person name="Wolfe K.H."/>
            <person name="Yang S.P."/>
            <person name="Yeh R.F."/>
            <person name="Collins F."/>
            <person name="Guyer M.S."/>
            <person name="Peterson J."/>
            <person name="Felsenfeld A."/>
            <person name="Wetterstrand K.A."/>
            <person name="Patrinos A."/>
            <person name="Morgan M.J."/>
            <person name="de Jong P."/>
            <person name="Catanese J.J."/>
            <person name="Osoegawa K."/>
            <person name="Shizuya H."/>
            <person name="Choi S."/>
            <person name="Chen Y.J."/>
        </authorList>
    </citation>
    <scope>NUCLEOTIDE SEQUENCE [LARGE SCALE GENOMIC DNA]</scope>
</reference>
<reference evidence="5 6" key="2">
    <citation type="journal article" date="2003" name="Nature">
        <title>The DNA sequence of human chromosome 7.</title>
        <authorList>
            <person name="Hillier L.W."/>
            <person name="Fulton R.S."/>
            <person name="Fulton L.A."/>
            <person name="Graves T.A."/>
            <person name="Pepin K.H."/>
            <person name="Wagner-McPherson C."/>
            <person name="Layman D."/>
            <person name="Maas J."/>
            <person name="Jaeger S."/>
            <person name="Walker R."/>
            <person name="Wylie K."/>
            <person name="Sekhon M."/>
            <person name="Becker M.C."/>
            <person name="O'Laughlin M.D."/>
            <person name="Schaller M.E."/>
            <person name="Fewell G.A."/>
            <person name="Delehaunty K.D."/>
            <person name="Miner T.L."/>
            <person name="Nash W.E."/>
            <person name="Cordes M."/>
            <person name="Du H."/>
            <person name="Sun H."/>
            <person name="Edwards J."/>
            <person name="Bradshaw-Cordum H."/>
            <person name="Ali J."/>
            <person name="Andrews S."/>
            <person name="Isak A."/>
            <person name="Vanbrunt A."/>
            <person name="Nguyen C."/>
            <person name="Du F."/>
            <person name="Lamar B."/>
            <person name="Courtney L."/>
            <person name="Kalicki J."/>
            <person name="Ozersky P."/>
            <person name="Bielicki L."/>
            <person name="Scott K."/>
            <person name="Holmes A."/>
            <person name="Harkins R."/>
            <person name="Harris A."/>
            <person name="Strong C.M."/>
            <person name="Hou S."/>
            <person name="Tomlinson C."/>
            <person name="Dauphin-Kohlberg S."/>
            <person name="Kozlowicz-Reilly A."/>
            <person name="Leonard S."/>
            <person name="Rohlfing T."/>
            <person name="Rock S.M."/>
            <person name="Tin-Wollam A.M."/>
            <person name="Abbott A."/>
            <person name="Minx P."/>
            <person name="Maupin R."/>
            <person name="Strowmatt C."/>
            <person name="Latreille P."/>
            <person name="Miller N."/>
            <person name="Johnson D."/>
            <person name="Murray J."/>
            <person name="Woessner J.P."/>
            <person name="Wendl M.C."/>
            <person name="Yang S.P."/>
            <person name="Schultz B.R."/>
            <person name="Wallis J.W."/>
            <person name="Spieth J."/>
            <person name="Bieri T.A."/>
            <person name="Nelson J.O."/>
            <person name="Berkowicz N."/>
            <person name="Wohldmann P.E."/>
            <person name="Cook L.L."/>
            <person name="Hickenbotham M.T."/>
            <person name="Eldred J."/>
            <person name="Williams D."/>
            <person name="Bedell J.A."/>
            <person name="Mardis E.R."/>
            <person name="Clifton S.W."/>
            <person name="Chissoe S.L."/>
            <person name="Marra M.A."/>
            <person name="Raymond C."/>
            <person name="Haugen E."/>
            <person name="Gillett W."/>
            <person name="Zhou Y."/>
            <person name="James R."/>
            <person name="Phelps K."/>
            <person name="Iadanoto S."/>
            <person name="Bubb K."/>
            <person name="Simms E."/>
            <person name="Levy R."/>
            <person name="Clendenning J."/>
            <person name="Kaul R."/>
            <person name="Kent W.J."/>
            <person name="Furey T.S."/>
            <person name="Baertsch R.A."/>
            <person name="Brent M.R."/>
            <person name="Keibler E."/>
            <person name="Flicek P."/>
            <person name="Bork P."/>
            <person name="Suyama M."/>
            <person name="Bailey J.A."/>
            <person name="Portnoy M.E."/>
            <person name="Torrents D."/>
            <person name="Chinwalla A.T."/>
            <person name="Gish W.R."/>
            <person name="Eddy S.R."/>
            <person name="McPherson J.D."/>
            <person name="Olson M.V."/>
            <person name="Eichler E.E."/>
            <person name="Green E.D."/>
            <person name="Waterston R.H."/>
            <person name="Wilson R.K."/>
        </authorList>
    </citation>
    <scope>NUCLEOTIDE SEQUENCE [LARGE SCALE GENOMIC DNA]</scope>
</reference>
<keyword evidence="7" id="KW-1267">Proteomics identification</keyword>
<dbReference type="SUPFAM" id="SSF55729">
    <property type="entry name" value="Acyl-CoA N-acyltransferases (Nat)"/>
    <property type="match status" value="1"/>
</dbReference>
<feature type="compositionally biased region" description="Basic and acidic residues" evidence="3">
    <location>
        <begin position="15"/>
        <end position="26"/>
    </location>
</feature>
<dbReference type="MassIVE" id="C9JB11"/>
<dbReference type="Bgee" id="ENSG00000167011">
    <property type="expression patterns" value="Expressed in cortical plate and 49 other cell types or tissues"/>
</dbReference>
<accession>C9JB11</accession>
<dbReference type="VEuPathDB" id="HostDB:ENSG00000167011"/>
<dbReference type="ProteomicsDB" id="9399"/>
<evidence type="ECO:0000313" key="5">
    <source>
        <dbReference type="Ensembl" id="ENSP00000391769.1"/>
    </source>
</evidence>
<dbReference type="PANTHER" id="PTHR47403">
    <property type="entry name" value="LOC100145250 PROTEIN"/>
    <property type="match status" value="1"/>
</dbReference>
<dbReference type="PANTHER" id="PTHR47403:SF3">
    <property type="entry name" value="N-ACETYLTRANSFERASE 16-RELATED"/>
    <property type="match status" value="1"/>
</dbReference>
<evidence type="ECO:0007829" key="7">
    <source>
        <dbReference type="PeptideAtlas" id="C9JB11"/>
    </source>
</evidence>
<name>C9JB11_HUMAN</name>
<dbReference type="PROSITE" id="PS51186">
    <property type="entry name" value="GNAT"/>
    <property type="match status" value="1"/>
</dbReference>
<feature type="domain" description="N-acetyltransferase" evidence="4">
    <location>
        <begin position="53"/>
        <end position="156"/>
    </location>
</feature>
<dbReference type="HOGENOM" id="CLU_1690782_0_0_1"/>
<sequence length="156" mass="16911">MKLEASCGTATSEVPKPEKKTARDAEPSSETRPQEVEAEPRSGSGPEAEAEPLDFVVATEREFEEVLAISGGIYGGLDYLPSRYHSWLRDPDRTVVLAKRNGGVIALESVNVIDAGETVLVEGLRVAPWERGKGVAGLLQRFCSQLVKRQHPGVKV</sequence>
<evidence type="ECO:0000313" key="6">
    <source>
        <dbReference type="Proteomes" id="UP000005640"/>
    </source>
</evidence>
<reference evidence="5" key="5">
    <citation type="submission" date="2025-09" db="UniProtKB">
        <authorList>
            <consortium name="Ensembl"/>
        </authorList>
    </citation>
    <scope>IDENTIFICATION</scope>
</reference>
<evidence type="ECO:0000256" key="3">
    <source>
        <dbReference type="SAM" id="MobiDB-lite"/>
    </source>
</evidence>
<organism evidence="5 6">
    <name type="scientific">Homo sapiens</name>
    <name type="common">Human</name>
    <dbReference type="NCBI Taxonomy" id="9606"/>
    <lineage>
        <taxon>Eukaryota</taxon>
        <taxon>Metazoa</taxon>
        <taxon>Chordata</taxon>
        <taxon>Craniata</taxon>
        <taxon>Vertebrata</taxon>
        <taxon>Euteleostomi</taxon>
        <taxon>Mammalia</taxon>
        <taxon>Eutheria</taxon>
        <taxon>Euarchontoglires</taxon>
        <taxon>Primates</taxon>
        <taxon>Haplorrhini</taxon>
        <taxon>Catarrhini</taxon>
        <taxon>Hominidae</taxon>
        <taxon>Homo</taxon>
    </lineage>
</organism>